<dbReference type="PANTHER" id="PTHR12303:SF13">
    <property type="match status" value="1"/>
</dbReference>
<comment type="caution">
    <text evidence="2">The sequence shown here is derived from an EMBL/GenBank/DDBJ whole genome shotgun (WGS) entry which is preliminary data.</text>
</comment>
<evidence type="ECO:0000313" key="2">
    <source>
        <dbReference type="EMBL" id="KAF7193065.1"/>
    </source>
</evidence>
<dbReference type="GO" id="GO:0032259">
    <property type="term" value="P:methylation"/>
    <property type="evidence" value="ECO:0007669"/>
    <property type="project" value="UniProtKB-KW"/>
</dbReference>
<dbReference type="GO" id="GO:0008757">
    <property type="term" value="F:S-adenosylmethionine-dependent methyltransferase activity"/>
    <property type="evidence" value="ECO:0007669"/>
    <property type="project" value="InterPro"/>
</dbReference>
<feature type="signal peptide" evidence="1">
    <location>
        <begin position="1"/>
        <end position="26"/>
    </location>
</feature>
<dbReference type="EMBL" id="JABCIY010000096">
    <property type="protein sequence ID" value="KAF7193065.1"/>
    <property type="molecule type" value="Genomic_DNA"/>
</dbReference>
<dbReference type="SMART" id="SM01296">
    <property type="entry name" value="N2227"/>
    <property type="match status" value="1"/>
</dbReference>
<feature type="chain" id="PRO_5034643914" evidence="1">
    <location>
        <begin position="27"/>
        <end position="347"/>
    </location>
</feature>
<accession>A0A8H6RJN5</accession>
<keyword evidence="2" id="KW-0489">Methyltransferase</keyword>
<evidence type="ECO:0000313" key="3">
    <source>
        <dbReference type="Proteomes" id="UP000660729"/>
    </source>
</evidence>
<keyword evidence="1" id="KW-0732">Signal</keyword>
<dbReference type="PANTHER" id="PTHR12303">
    <property type="entry name" value="CARNOSINE N-METHYLTRANSFERASE"/>
    <property type="match status" value="1"/>
</dbReference>
<name>A0A8H6RJN5_9PEZI</name>
<keyword evidence="3" id="KW-1185">Reference proteome</keyword>
<dbReference type="InterPro" id="IPR012901">
    <property type="entry name" value="CARME"/>
</dbReference>
<dbReference type="OrthoDB" id="978at2759"/>
<proteinExistence type="predicted"/>
<dbReference type="Proteomes" id="UP000660729">
    <property type="component" value="Unassembled WGS sequence"/>
</dbReference>
<sequence length="347" mass="40168">MLSTWLLYRVVCYALLFVALTRKIQGSPNNEQTRSSDVNLLPTISHQTCHPSEERHELEHAQLIKRLDRNIGKWDKKHPRWQILEALHGFDRYETIVGAEITRFEDLYKHVPKKHKKLLSSTINYSQNFAEARSKISINAKFCKGVVAFALQYYKISRHELEAFIHDTDDGKPRPQLRTTVSQTLKHMVRDWSPAGQEERDTTFPYILETLSNNLPPKDNSTYKILVPGAGLGGLAYEISRLGSYMEVTSNEWSATRNLIQYLETIYSLLEEGGIWINFGPLLYGTAPLVQLSLDEIFLVAEEMGFVFEEKGEGEVLYNFNESTMYRHGYVGQRWVARKFGREKGWW</sequence>
<evidence type="ECO:0000256" key="1">
    <source>
        <dbReference type="SAM" id="SignalP"/>
    </source>
</evidence>
<dbReference type="Pfam" id="PF07942">
    <property type="entry name" value="CARME"/>
    <property type="match status" value="2"/>
</dbReference>
<protein>
    <submittedName>
        <fullName evidence="2">Carnosine N-methyltransferase</fullName>
    </submittedName>
</protein>
<gene>
    <name evidence="2" type="ORF">HII31_05626</name>
</gene>
<organism evidence="2 3">
    <name type="scientific">Pseudocercospora fuligena</name>
    <dbReference type="NCBI Taxonomy" id="685502"/>
    <lineage>
        <taxon>Eukaryota</taxon>
        <taxon>Fungi</taxon>
        <taxon>Dikarya</taxon>
        <taxon>Ascomycota</taxon>
        <taxon>Pezizomycotina</taxon>
        <taxon>Dothideomycetes</taxon>
        <taxon>Dothideomycetidae</taxon>
        <taxon>Mycosphaerellales</taxon>
        <taxon>Mycosphaerellaceae</taxon>
        <taxon>Pseudocercospora</taxon>
    </lineage>
</organism>
<keyword evidence="2" id="KW-0808">Transferase</keyword>
<dbReference type="AlphaFoldDB" id="A0A8H6RJN5"/>
<reference evidence="2" key="1">
    <citation type="submission" date="2020-04" db="EMBL/GenBank/DDBJ databases">
        <title>Draft genome resource of the tomato pathogen Pseudocercospora fuligena.</title>
        <authorList>
            <person name="Zaccaron A."/>
        </authorList>
    </citation>
    <scope>NUCLEOTIDE SEQUENCE</scope>
    <source>
        <strain evidence="2">PF001</strain>
    </source>
</reference>